<feature type="non-terminal residue" evidence="2">
    <location>
        <position position="130"/>
    </location>
</feature>
<reference evidence="2" key="1">
    <citation type="journal article" date="2020" name="Fungal Divers.">
        <title>Resolving the Mortierellaceae phylogeny through synthesis of multi-gene phylogenetics and phylogenomics.</title>
        <authorList>
            <person name="Vandepol N."/>
            <person name="Liber J."/>
            <person name="Desiro A."/>
            <person name="Na H."/>
            <person name="Kennedy M."/>
            <person name="Barry K."/>
            <person name="Grigoriev I.V."/>
            <person name="Miller A.N."/>
            <person name="O'Donnell K."/>
            <person name="Stajich J.E."/>
            <person name="Bonito G."/>
        </authorList>
    </citation>
    <scope>NUCLEOTIDE SEQUENCE</scope>
    <source>
        <strain evidence="2">NVP1</strain>
    </source>
</reference>
<dbReference type="SUPFAM" id="SSF52833">
    <property type="entry name" value="Thioredoxin-like"/>
    <property type="match status" value="1"/>
</dbReference>
<dbReference type="PROSITE" id="PS50404">
    <property type="entry name" value="GST_NTER"/>
    <property type="match status" value="1"/>
</dbReference>
<proteinExistence type="predicted"/>
<dbReference type="EMBL" id="JAAAUY010002249">
    <property type="protein sequence ID" value="KAF9313810.1"/>
    <property type="molecule type" value="Genomic_DNA"/>
</dbReference>
<dbReference type="Gene3D" id="3.40.30.10">
    <property type="entry name" value="Glutaredoxin"/>
    <property type="match status" value="1"/>
</dbReference>
<dbReference type="InterPro" id="IPR036249">
    <property type="entry name" value="Thioredoxin-like_sf"/>
</dbReference>
<name>A0A9P5SBM8_9FUNG</name>
<dbReference type="InterPro" id="IPR004045">
    <property type="entry name" value="Glutathione_S-Trfase_N"/>
</dbReference>
<dbReference type="AlphaFoldDB" id="A0A9P5SBM8"/>
<comment type="caution">
    <text evidence="2">The sequence shown here is derived from an EMBL/GenBank/DDBJ whole genome shotgun (WGS) entry which is preliminary data.</text>
</comment>
<organism evidence="2 3">
    <name type="scientific">Podila minutissima</name>
    <dbReference type="NCBI Taxonomy" id="64525"/>
    <lineage>
        <taxon>Eukaryota</taxon>
        <taxon>Fungi</taxon>
        <taxon>Fungi incertae sedis</taxon>
        <taxon>Mucoromycota</taxon>
        <taxon>Mortierellomycotina</taxon>
        <taxon>Mortierellomycetes</taxon>
        <taxon>Mortierellales</taxon>
        <taxon>Mortierellaceae</taxon>
        <taxon>Podila</taxon>
    </lineage>
</organism>
<gene>
    <name evidence="2" type="ORF">BG006_004063</name>
</gene>
<sequence>MTVSTATIAPTPTTNLSSAEISKALDAKDNTFTYYYFKLHTHGATARALLAYAEADWTEVHPSDWFNVEKPLLKFGTLPVLYEHSRDGKVVVEHAEAMGLEIRLARKFGLLGANAFEETQILGFFSNTRA</sequence>
<evidence type="ECO:0000259" key="1">
    <source>
        <dbReference type="PROSITE" id="PS50404"/>
    </source>
</evidence>
<protein>
    <recommendedName>
        <fullName evidence="1">GST N-terminal domain-containing protein</fullName>
    </recommendedName>
</protein>
<evidence type="ECO:0000313" key="3">
    <source>
        <dbReference type="Proteomes" id="UP000696485"/>
    </source>
</evidence>
<evidence type="ECO:0000313" key="2">
    <source>
        <dbReference type="EMBL" id="KAF9313810.1"/>
    </source>
</evidence>
<feature type="domain" description="GST N-terminal" evidence="1">
    <location>
        <begin position="30"/>
        <end position="112"/>
    </location>
</feature>
<keyword evidence="3" id="KW-1185">Reference proteome</keyword>
<accession>A0A9P5SBM8</accession>
<dbReference type="Proteomes" id="UP000696485">
    <property type="component" value="Unassembled WGS sequence"/>
</dbReference>